<dbReference type="Proteomes" id="UP000029964">
    <property type="component" value="Unassembled WGS sequence"/>
</dbReference>
<keyword evidence="4" id="KW-0539">Nucleus</keyword>
<evidence type="ECO:0000313" key="8">
    <source>
        <dbReference type="Proteomes" id="UP000029964"/>
    </source>
</evidence>
<feature type="region of interest" description="Disordered" evidence="5">
    <location>
        <begin position="1"/>
        <end position="27"/>
    </location>
</feature>
<dbReference type="PROSITE" id="PS50048">
    <property type="entry name" value="ZN2_CY6_FUNGAL_2"/>
    <property type="match status" value="1"/>
</dbReference>
<comment type="caution">
    <text evidence="7">The sequence shown here is derived from an EMBL/GenBank/DDBJ whole genome shotgun (WGS) entry which is preliminary data.</text>
</comment>
<evidence type="ECO:0000256" key="5">
    <source>
        <dbReference type="SAM" id="MobiDB-lite"/>
    </source>
</evidence>
<protein>
    <submittedName>
        <fullName evidence="7">Putative transcriptional regulatory protein-like protein</fullName>
    </submittedName>
</protein>
<dbReference type="GO" id="GO:0008270">
    <property type="term" value="F:zinc ion binding"/>
    <property type="evidence" value="ECO:0007669"/>
    <property type="project" value="InterPro"/>
</dbReference>
<organism evidence="7 8">
    <name type="scientific">Hapsidospora chrysogenum (strain ATCC 11550 / CBS 779.69 / DSM 880 / IAM 14645 / JCM 23072 / IMI 49137)</name>
    <name type="common">Acremonium chrysogenum</name>
    <dbReference type="NCBI Taxonomy" id="857340"/>
    <lineage>
        <taxon>Eukaryota</taxon>
        <taxon>Fungi</taxon>
        <taxon>Dikarya</taxon>
        <taxon>Ascomycota</taxon>
        <taxon>Pezizomycotina</taxon>
        <taxon>Sordariomycetes</taxon>
        <taxon>Hypocreomycetidae</taxon>
        <taxon>Hypocreales</taxon>
        <taxon>Bionectriaceae</taxon>
        <taxon>Hapsidospora</taxon>
    </lineage>
</organism>
<dbReference type="GO" id="GO:0006351">
    <property type="term" value="P:DNA-templated transcription"/>
    <property type="evidence" value="ECO:0007669"/>
    <property type="project" value="InterPro"/>
</dbReference>
<dbReference type="HOGENOM" id="CLU_009888_1_0_1"/>
<dbReference type="SMART" id="SM00906">
    <property type="entry name" value="Fungal_trans"/>
    <property type="match status" value="1"/>
</dbReference>
<evidence type="ECO:0000256" key="2">
    <source>
        <dbReference type="ARBA" id="ARBA00023015"/>
    </source>
</evidence>
<dbReference type="PROSITE" id="PS00463">
    <property type="entry name" value="ZN2_CY6_FUNGAL_1"/>
    <property type="match status" value="1"/>
</dbReference>
<dbReference type="InterPro" id="IPR051127">
    <property type="entry name" value="Fungal_SecMet_Regulators"/>
</dbReference>
<evidence type="ECO:0000256" key="1">
    <source>
        <dbReference type="ARBA" id="ARBA00022723"/>
    </source>
</evidence>
<feature type="compositionally biased region" description="Polar residues" evidence="5">
    <location>
        <begin position="134"/>
        <end position="153"/>
    </location>
</feature>
<feature type="compositionally biased region" description="Low complexity" evidence="5">
    <location>
        <begin position="121"/>
        <end position="133"/>
    </location>
</feature>
<proteinExistence type="predicted"/>
<dbReference type="CDD" id="cd00067">
    <property type="entry name" value="GAL4"/>
    <property type="match status" value="1"/>
</dbReference>
<sequence length="706" mass="78491">MEAASNSKFPSSLRAITNSRRRRVAPENRKRVATACNSCSLRRIKCSGERPCAQCARSSRVCEYPEGIDKVTVPRAELEALQERCSDLERQLRSSVSATSVGPDPTPSSAAASRQNAQLDSSSSRPSLPAPSSTLGAPSPTSQAACQSATVDVTPTEGRLLHDPDGTARYFGESSGANFLNHVKEFISTIQPLVTDYDGSQPGRTFLGSLGSYQTYDSRPLQIHSVDPMWLPSRTSMTVLLTELRYFAQDGNGDFPSGGIFYWGDLPSSPPDPQQAVELHSTGQLALLHIVFAVAVKLGATADWRDEYPSETFFSRARILLGNPLDITTYSSREISVLLLMALYYIEMNRRDAAYMTASMALHLAVMFGAHIRCGQDESSKRVFWTLYIIDCWLTCWLGRPPSISDQSIRIDLPEYSPGLPSPIGLRAHIELSRISRYIVCNVYRIAPWDKSSTTTLQHVEHALELLHAWLSSLPPELRLDYERPSHDRAARSLHLTYNQHIILTTRPIFFAAVKKAVADRYLPTPAKPQDGHDKFQYAMIRECSNTARQNLFLGRLVRELSPRQRLLHQEAHAIFNAAVIVLLHQLGVFGGGDSKDVSDVRFAIDVFEQEAALGNNFGVDCSRVLQDLQSLVYGLRERHDGPLTGPSIPSVEGQLNLGRMQSLQNTLARELPDMPTAMGGNITLQRELEAWLDNNYFQLYSDYMV</sequence>
<dbReference type="Pfam" id="PF04082">
    <property type="entry name" value="Fungal_trans"/>
    <property type="match status" value="1"/>
</dbReference>
<gene>
    <name evidence="7" type="ORF">ACRE_031230</name>
</gene>
<dbReference type="InterPro" id="IPR007219">
    <property type="entry name" value="XnlR_reg_dom"/>
</dbReference>
<feature type="compositionally biased region" description="Polar residues" evidence="5">
    <location>
        <begin position="1"/>
        <end position="18"/>
    </location>
</feature>
<dbReference type="CDD" id="cd12148">
    <property type="entry name" value="fungal_TF_MHR"/>
    <property type="match status" value="1"/>
</dbReference>
<keyword evidence="3" id="KW-0804">Transcription</keyword>
<feature type="compositionally biased region" description="Polar residues" evidence="5">
    <location>
        <begin position="107"/>
        <end position="120"/>
    </location>
</feature>
<dbReference type="SUPFAM" id="SSF57701">
    <property type="entry name" value="Zn2/Cys6 DNA-binding domain"/>
    <property type="match status" value="1"/>
</dbReference>
<dbReference type="InterPro" id="IPR001138">
    <property type="entry name" value="Zn2Cys6_DnaBD"/>
</dbReference>
<dbReference type="AlphaFoldDB" id="A0A086T9G2"/>
<evidence type="ECO:0000313" key="7">
    <source>
        <dbReference type="EMBL" id="KFH45994.1"/>
    </source>
</evidence>
<evidence type="ECO:0000259" key="6">
    <source>
        <dbReference type="PROSITE" id="PS50048"/>
    </source>
</evidence>
<keyword evidence="8" id="KW-1185">Reference proteome</keyword>
<dbReference type="SMART" id="SM00066">
    <property type="entry name" value="GAL4"/>
    <property type="match status" value="1"/>
</dbReference>
<keyword evidence="1" id="KW-0479">Metal-binding</keyword>
<reference evidence="8" key="1">
    <citation type="journal article" date="2014" name="Genome Announc.">
        <title>Genome sequence and annotation of Acremonium chrysogenum, producer of the beta-lactam antibiotic cephalosporin C.</title>
        <authorList>
            <person name="Terfehr D."/>
            <person name="Dahlmann T.A."/>
            <person name="Specht T."/>
            <person name="Zadra I."/>
            <person name="Kuernsteiner H."/>
            <person name="Kueck U."/>
        </authorList>
    </citation>
    <scope>NUCLEOTIDE SEQUENCE [LARGE SCALE GENOMIC DNA]</scope>
    <source>
        <strain evidence="8">ATCC 11550 / CBS 779.69 / DSM 880 / IAM 14645 / JCM 23072 / IMI 49137</strain>
    </source>
</reference>
<accession>A0A086T9G2</accession>
<keyword evidence="2" id="KW-0805">Transcription regulation</keyword>
<feature type="domain" description="Zn(2)-C6 fungal-type" evidence="6">
    <location>
        <begin position="35"/>
        <end position="64"/>
    </location>
</feature>
<dbReference type="OrthoDB" id="3266505at2759"/>
<dbReference type="PANTHER" id="PTHR47424">
    <property type="entry name" value="REGULATORY PROTEIN GAL4"/>
    <property type="match status" value="1"/>
</dbReference>
<dbReference type="PANTHER" id="PTHR47424:SF6">
    <property type="entry name" value="PROLINE UTILIZATION TRANS-ACTIVATOR"/>
    <property type="match status" value="1"/>
</dbReference>
<dbReference type="Pfam" id="PF00172">
    <property type="entry name" value="Zn_clus"/>
    <property type="match status" value="1"/>
</dbReference>
<feature type="region of interest" description="Disordered" evidence="5">
    <location>
        <begin position="94"/>
        <end position="166"/>
    </location>
</feature>
<dbReference type="GO" id="GO:0000981">
    <property type="term" value="F:DNA-binding transcription factor activity, RNA polymerase II-specific"/>
    <property type="evidence" value="ECO:0007669"/>
    <property type="project" value="InterPro"/>
</dbReference>
<dbReference type="InterPro" id="IPR036864">
    <property type="entry name" value="Zn2-C6_fun-type_DNA-bd_sf"/>
</dbReference>
<dbReference type="GO" id="GO:0003677">
    <property type="term" value="F:DNA binding"/>
    <property type="evidence" value="ECO:0007669"/>
    <property type="project" value="InterPro"/>
</dbReference>
<name>A0A086T9G2_HAPC1</name>
<dbReference type="EMBL" id="JPKY01000024">
    <property type="protein sequence ID" value="KFH45994.1"/>
    <property type="molecule type" value="Genomic_DNA"/>
</dbReference>
<evidence type="ECO:0000256" key="4">
    <source>
        <dbReference type="ARBA" id="ARBA00023242"/>
    </source>
</evidence>
<dbReference type="Gene3D" id="4.10.240.10">
    <property type="entry name" value="Zn(2)-C6 fungal-type DNA-binding domain"/>
    <property type="match status" value="1"/>
</dbReference>
<evidence type="ECO:0000256" key="3">
    <source>
        <dbReference type="ARBA" id="ARBA00023163"/>
    </source>
</evidence>